<feature type="repeat" description="PPR" evidence="2">
    <location>
        <begin position="149"/>
        <end position="179"/>
    </location>
</feature>
<keyword evidence="1" id="KW-0677">Repeat</keyword>
<dbReference type="NCBIfam" id="TIGR00756">
    <property type="entry name" value="PPR"/>
    <property type="match status" value="4"/>
</dbReference>
<dbReference type="PROSITE" id="PS51375">
    <property type="entry name" value="PPR"/>
    <property type="match status" value="3"/>
</dbReference>
<feature type="repeat" description="PPR" evidence="2">
    <location>
        <begin position="284"/>
        <end position="318"/>
    </location>
</feature>
<dbReference type="GO" id="GO:0009451">
    <property type="term" value="P:RNA modification"/>
    <property type="evidence" value="ECO:0007669"/>
    <property type="project" value="InterPro"/>
</dbReference>
<sequence length="465" mass="52256">MSSEFLLQQLQRFIKRPNQINQIHSLLITNGLLLNIPQNTSSKWKTTLIYNTLIRAYLNIKPFHRSLILFTRMLGHQTPPNGHTFTHLFKAASTSLSLASLICSPLHAQALKRGVLTDPFVQTSMLWLYAKLGSLCNARKVFEEIFNPCIVSCNAMLDAFGRNGDMGSALFLFERMIEKDVVSWTSVINGFARSKQFTKAIQVFKKMIDFLVKPNEATYVNLLFCCANLEGRGGFYHGRQIHGYIFRNKVVMTVFMGTALIDLYGKKGCLEIAIRIFNQMLNREVCTWNAMISSLACNGREKEALDLFEKMKVEGVCPNEITFVAVLTACARTKKVELGSEFFQSMSCQYGIVPIMEHYGCMVDLLGRAGLLTEATEFVRTMPFQPDASVSGALLGAFKIHGAIELGNEVGRRLLELQPRRCGLYVALSNINADKERWDRAADLRKAMVEAGIRKVPAYSLIDSI</sequence>
<feature type="repeat" description="PPR" evidence="2">
    <location>
        <begin position="180"/>
        <end position="214"/>
    </location>
</feature>
<dbReference type="InterPro" id="IPR046848">
    <property type="entry name" value="E_motif"/>
</dbReference>
<dbReference type="AlphaFoldDB" id="A0A6P5WED5"/>
<organism evidence="3 4">
    <name type="scientific">Durio zibethinus</name>
    <name type="common">Durian</name>
    <dbReference type="NCBI Taxonomy" id="66656"/>
    <lineage>
        <taxon>Eukaryota</taxon>
        <taxon>Viridiplantae</taxon>
        <taxon>Streptophyta</taxon>
        <taxon>Embryophyta</taxon>
        <taxon>Tracheophyta</taxon>
        <taxon>Spermatophyta</taxon>
        <taxon>Magnoliopsida</taxon>
        <taxon>eudicotyledons</taxon>
        <taxon>Gunneridae</taxon>
        <taxon>Pentapetalae</taxon>
        <taxon>rosids</taxon>
        <taxon>malvids</taxon>
        <taxon>Malvales</taxon>
        <taxon>Malvaceae</taxon>
        <taxon>Helicteroideae</taxon>
        <taxon>Durio</taxon>
    </lineage>
</organism>
<accession>A0A6P5WED5</accession>
<reference evidence="4" key="1">
    <citation type="submission" date="2025-08" db="UniProtKB">
        <authorList>
            <consortium name="RefSeq"/>
        </authorList>
    </citation>
    <scope>IDENTIFICATION</scope>
    <source>
        <tissue evidence="4">Fruit stalk</tissue>
    </source>
</reference>
<dbReference type="PANTHER" id="PTHR47926">
    <property type="entry name" value="PENTATRICOPEPTIDE REPEAT-CONTAINING PROTEIN"/>
    <property type="match status" value="1"/>
</dbReference>
<proteinExistence type="predicted"/>
<dbReference type="InterPro" id="IPR011990">
    <property type="entry name" value="TPR-like_helical_dom_sf"/>
</dbReference>
<dbReference type="Pfam" id="PF20431">
    <property type="entry name" value="E_motif"/>
    <property type="match status" value="1"/>
</dbReference>
<dbReference type="InterPro" id="IPR046960">
    <property type="entry name" value="PPR_At4g14850-like_plant"/>
</dbReference>
<dbReference type="Pfam" id="PF13041">
    <property type="entry name" value="PPR_2"/>
    <property type="match status" value="2"/>
</dbReference>
<evidence type="ECO:0000256" key="1">
    <source>
        <dbReference type="ARBA" id="ARBA00022737"/>
    </source>
</evidence>
<dbReference type="Gene3D" id="1.25.40.10">
    <property type="entry name" value="Tetratricopeptide repeat domain"/>
    <property type="match status" value="3"/>
</dbReference>
<name>A0A6P5WED5_DURZI</name>
<dbReference type="GO" id="GO:0003723">
    <property type="term" value="F:RNA binding"/>
    <property type="evidence" value="ECO:0007669"/>
    <property type="project" value="InterPro"/>
</dbReference>
<dbReference type="RefSeq" id="XP_022714427.1">
    <property type="nucleotide sequence ID" value="XM_022858692.1"/>
</dbReference>
<dbReference type="GeneID" id="111274038"/>
<keyword evidence="3" id="KW-1185">Reference proteome</keyword>
<dbReference type="FunFam" id="1.25.40.10:FF:000242">
    <property type="entry name" value="Pentatricopeptide repeat-containing protein"/>
    <property type="match status" value="1"/>
</dbReference>
<dbReference type="KEGG" id="dzi:111274038"/>
<evidence type="ECO:0000313" key="3">
    <source>
        <dbReference type="Proteomes" id="UP000515121"/>
    </source>
</evidence>
<protein>
    <submittedName>
        <fullName evidence="4">Pentatricopeptide repeat-containing protein At1g10330</fullName>
    </submittedName>
</protein>
<dbReference type="InterPro" id="IPR002885">
    <property type="entry name" value="PPR_rpt"/>
</dbReference>
<evidence type="ECO:0000256" key="2">
    <source>
        <dbReference type="PROSITE-ProRule" id="PRU00708"/>
    </source>
</evidence>
<dbReference type="PANTHER" id="PTHR47926:SF348">
    <property type="entry name" value="PENTATRICOPEPTIDE REPEAT-CONTAINING PROTEIN"/>
    <property type="match status" value="1"/>
</dbReference>
<dbReference type="Pfam" id="PF01535">
    <property type="entry name" value="PPR"/>
    <property type="match status" value="3"/>
</dbReference>
<dbReference type="Proteomes" id="UP000515121">
    <property type="component" value="Unplaced"/>
</dbReference>
<dbReference type="OrthoDB" id="185373at2759"/>
<gene>
    <name evidence="4" type="primary">LOC111274038</name>
</gene>
<evidence type="ECO:0000313" key="4">
    <source>
        <dbReference type="RefSeq" id="XP_022714427.1"/>
    </source>
</evidence>